<comment type="caution">
    <text evidence="3">The sequence shown here is derived from an EMBL/GenBank/DDBJ whole genome shotgun (WGS) entry which is preliminary data.</text>
</comment>
<gene>
    <name evidence="3" type="ORF">H5P27_13475</name>
</gene>
<dbReference type="InterPro" id="IPR029058">
    <property type="entry name" value="AB_hydrolase_fold"/>
</dbReference>
<dbReference type="Proteomes" id="UP000526501">
    <property type="component" value="Unassembled WGS sequence"/>
</dbReference>
<dbReference type="SUPFAM" id="SSF53474">
    <property type="entry name" value="alpha/beta-Hydrolases"/>
    <property type="match status" value="1"/>
</dbReference>
<feature type="signal peptide" evidence="2">
    <location>
        <begin position="1"/>
        <end position="29"/>
    </location>
</feature>
<dbReference type="InterPro" id="IPR050955">
    <property type="entry name" value="Plant_Biomass_Hydrol_Est"/>
</dbReference>
<proteinExistence type="predicted"/>
<dbReference type="Gene3D" id="3.40.50.1820">
    <property type="entry name" value="alpha/beta hydrolase"/>
    <property type="match status" value="1"/>
</dbReference>
<dbReference type="RefSeq" id="WP_185660921.1">
    <property type="nucleotide sequence ID" value="NZ_JACHVC010000012.1"/>
</dbReference>
<dbReference type="AlphaFoldDB" id="A0A7X1B7E9"/>
<evidence type="ECO:0000256" key="1">
    <source>
        <dbReference type="ARBA" id="ARBA00022729"/>
    </source>
</evidence>
<feature type="chain" id="PRO_5031382371" description="Alpha/beta hydrolase family protein" evidence="2">
    <location>
        <begin position="30"/>
        <end position="449"/>
    </location>
</feature>
<accession>A0A7X1B7E9</accession>
<keyword evidence="4" id="KW-1185">Reference proteome</keyword>
<organism evidence="3 4">
    <name type="scientific">Pelagicoccus albus</name>
    <dbReference type="NCBI Taxonomy" id="415222"/>
    <lineage>
        <taxon>Bacteria</taxon>
        <taxon>Pseudomonadati</taxon>
        <taxon>Verrucomicrobiota</taxon>
        <taxon>Opitutia</taxon>
        <taxon>Puniceicoccales</taxon>
        <taxon>Pelagicoccaceae</taxon>
        <taxon>Pelagicoccus</taxon>
    </lineage>
</organism>
<protein>
    <recommendedName>
        <fullName evidence="5">Alpha/beta hydrolase family protein</fullName>
    </recommendedName>
</protein>
<dbReference type="EMBL" id="JACHVC010000012">
    <property type="protein sequence ID" value="MBC2607058.1"/>
    <property type="molecule type" value="Genomic_DNA"/>
</dbReference>
<evidence type="ECO:0000256" key="2">
    <source>
        <dbReference type="SAM" id="SignalP"/>
    </source>
</evidence>
<name>A0A7X1B7E9_9BACT</name>
<sequence>MTVHQPMKSRLLLFAVSLLYSIFSYSTLAASREAQTKPNSNELEDTFRALQKRLETLSNETGTNELLRLHFRSVKAQIEAEWARSTLREPSELSETYELISTIQAGFQSEASEWDAYLDGRRSLLMSYISAYDQSVQYYFLGLPKDWDPAKTYPLFLELHGAGNPHPLSRIAKKLGSTPQAEDSQGYTVPKVYAEIDRSGYWVYPFCRGNMGYREIAEVDVLETYDHIHKLFSIDPNRRYLYGFSMGGGGTWRIAQRTPDRWAAACSFAPSVHRDENTRYLVSNLIQVPFKIMTGSEDFLLPDYHKILGKLEAAGVPKPDARIIPGLPHHYLMDLQAEGVEWLKQFTRKRPDAFVFTTDDDLPESSRTKRTSVNECWGVTLKRIHPEARFARAKVSRENQVLTIETTGASSISLDFSEPDGLGMKGYLTIVLNGITVYQGDSKPLSFDI</sequence>
<dbReference type="PANTHER" id="PTHR43037">
    <property type="entry name" value="UNNAMED PRODUCT-RELATED"/>
    <property type="match status" value="1"/>
</dbReference>
<keyword evidence="1 2" id="KW-0732">Signal</keyword>
<evidence type="ECO:0000313" key="4">
    <source>
        <dbReference type="Proteomes" id="UP000526501"/>
    </source>
</evidence>
<dbReference type="PANTHER" id="PTHR43037:SF1">
    <property type="entry name" value="BLL1128 PROTEIN"/>
    <property type="match status" value="1"/>
</dbReference>
<evidence type="ECO:0000313" key="3">
    <source>
        <dbReference type="EMBL" id="MBC2607058.1"/>
    </source>
</evidence>
<reference evidence="3 4" key="1">
    <citation type="submission" date="2020-07" db="EMBL/GenBank/DDBJ databases">
        <authorList>
            <person name="Feng X."/>
        </authorList>
    </citation>
    <scope>NUCLEOTIDE SEQUENCE [LARGE SCALE GENOMIC DNA]</scope>
    <source>
        <strain evidence="3 4">JCM23202</strain>
    </source>
</reference>
<evidence type="ECO:0008006" key="5">
    <source>
        <dbReference type="Google" id="ProtNLM"/>
    </source>
</evidence>